<dbReference type="Pfam" id="PF00848">
    <property type="entry name" value="Ring_hydroxyl_A"/>
    <property type="match status" value="1"/>
</dbReference>
<dbReference type="PRINTS" id="PR00090">
    <property type="entry name" value="RNGDIOXGNASE"/>
</dbReference>
<dbReference type="CDD" id="cd08882">
    <property type="entry name" value="RHO_alpha_C_MupW-like"/>
    <property type="match status" value="1"/>
</dbReference>
<keyword evidence="3" id="KW-0479">Metal-binding</keyword>
<dbReference type="AlphaFoldDB" id="A0A381PW31"/>
<dbReference type="InterPro" id="IPR015881">
    <property type="entry name" value="ARHD_Rieske_2Fe_2S"/>
</dbReference>
<evidence type="ECO:0000313" key="9">
    <source>
        <dbReference type="EMBL" id="SUZ71272.1"/>
    </source>
</evidence>
<evidence type="ECO:0000256" key="3">
    <source>
        <dbReference type="ARBA" id="ARBA00022723"/>
    </source>
</evidence>
<reference evidence="9" key="1">
    <citation type="submission" date="2018-05" db="EMBL/GenBank/DDBJ databases">
        <authorList>
            <person name="Lanie J.A."/>
            <person name="Ng W.-L."/>
            <person name="Kazmierczak K.M."/>
            <person name="Andrzejewski T.M."/>
            <person name="Davidsen T.M."/>
            <person name="Wayne K.J."/>
            <person name="Tettelin H."/>
            <person name="Glass J.I."/>
            <person name="Rusch D."/>
            <person name="Podicherti R."/>
            <person name="Tsui H.-C.T."/>
            <person name="Winkler M.E."/>
        </authorList>
    </citation>
    <scope>NUCLEOTIDE SEQUENCE</scope>
</reference>
<dbReference type="InterPro" id="IPR017941">
    <property type="entry name" value="Rieske_2Fe-2S"/>
</dbReference>
<feature type="domain" description="Rieske" evidence="8">
    <location>
        <begin position="66"/>
        <end position="175"/>
    </location>
</feature>
<dbReference type="InterPro" id="IPR036922">
    <property type="entry name" value="Rieske_2Fe-2S_sf"/>
</dbReference>
<evidence type="ECO:0000256" key="1">
    <source>
        <dbReference type="ARBA" id="ARBA00001962"/>
    </source>
</evidence>
<dbReference type="Gene3D" id="2.102.10.10">
    <property type="entry name" value="Rieske [2Fe-2S] iron-sulphur domain"/>
    <property type="match status" value="1"/>
</dbReference>
<proteinExistence type="predicted"/>
<keyword evidence="7" id="KW-0520">NAD</keyword>
<keyword evidence="5" id="KW-0408">Iron</keyword>
<dbReference type="PANTHER" id="PTHR43756:SF5">
    <property type="entry name" value="CHOLINE MONOOXYGENASE, CHLOROPLASTIC"/>
    <property type="match status" value="1"/>
</dbReference>
<dbReference type="PROSITE" id="PS51296">
    <property type="entry name" value="RIESKE"/>
    <property type="match status" value="1"/>
</dbReference>
<dbReference type="PROSITE" id="PS00570">
    <property type="entry name" value="RING_HYDROXYL_ALPHA"/>
    <property type="match status" value="1"/>
</dbReference>
<dbReference type="GO" id="GO:0051537">
    <property type="term" value="F:2 iron, 2 sulfur cluster binding"/>
    <property type="evidence" value="ECO:0007669"/>
    <property type="project" value="UniProtKB-KW"/>
</dbReference>
<gene>
    <name evidence="9" type="ORF">METZ01_LOCUS24126</name>
</gene>
<keyword evidence="4" id="KW-0560">Oxidoreductase</keyword>
<dbReference type="GO" id="GO:0016491">
    <property type="term" value="F:oxidoreductase activity"/>
    <property type="evidence" value="ECO:0007669"/>
    <property type="project" value="UniProtKB-KW"/>
</dbReference>
<sequence length="458" mass="51779">MATSTGGRSPGQTVQEVLREDAIAPPEVLLREYPPEFVDNRELSVDRYLTQEWHDLEVEQVWRKVWQMACRLEELPAIGDHVVYEVATESVIVVRTGEEPHDVRAYVNSCLHRGTQLRTEGGNVQRFRCPFHGFTWDLEGELVHVPNSWDFPDVAPQDFCLPTAKIAFWGGFVFVNFDDDCEPFDSYIEVLDDEFKDFPLEDRWKAAHVEKVMPCNWKLALEAFIESFHIGVTHPQTAAYVADANTQYDIFPGSRHVNRMITLEGTPSPNLGDVPAEETIRKMQRDVPFHGGETIVAHPGDRVRDVLADRAREKLGASARADMSHLSTSETLDAIEYFLFPNLVPWGGQGVPICYRFRPNGNDPHSSIMEIMLLFAKPDEGDPPTPPPTVKLGLEDAWSDTPALGGAGMVVDQDTDNLIRIQRGLQANKKGSVTLAAYQESRIRHFHETLEHYLNLHR</sequence>
<keyword evidence="2" id="KW-0001">2Fe-2S</keyword>
<name>A0A381PW31_9ZZZZ</name>
<evidence type="ECO:0000256" key="4">
    <source>
        <dbReference type="ARBA" id="ARBA00023002"/>
    </source>
</evidence>
<dbReference type="CDD" id="cd03469">
    <property type="entry name" value="Rieske_RO_Alpha_N"/>
    <property type="match status" value="1"/>
</dbReference>
<evidence type="ECO:0000256" key="2">
    <source>
        <dbReference type="ARBA" id="ARBA00022714"/>
    </source>
</evidence>
<dbReference type="SUPFAM" id="SSF50022">
    <property type="entry name" value="ISP domain"/>
    <property type="match status" value="1"/>
</dbReference>
<accession>A0A381PW31</accession>
<dbReference type="SUPFAM" id="SSF55961">
    <property type="entry name" value="Bet v1-like"/>
    <property type="match status" value="1"/>
</dbReference>
<dbReference type="PANTHER" id="PTHR43756">
    <property type="entry name" value="CHOLINE MONOOXYGENASE, CHLOROPLASTIC"/>
    <property type="match status" value="1"/>
</dbReference>
<protein>
    <recommendedName>
        <fullName evidence="8">Rieske domain-containing protein</fullName>
    </recommendedName>
</protein>
<dbReference type="InterPro" id="IPR001663">
    <property type="entry name" value="Rng_hydr_dOase-A"/>
</dbReference>
<evidence type="ECO:0000256" key="7">
    <source>
        <dbReference type="ARBA" id="ARBA00023027"/>
    </source>
</evidence>
<dbReference type="Gene3D" id="3.90.380.10">
    <property type="entry name" value="Naphthalene 1,2-dioxygenase Alpha Subunit, Chain A, domain 1"/>
    <property type="match status" value="1"/>
</dbReference>
<dbReference type="GO" id="GO:0005506">
    <property type="term" value="F:iron ion binding"/>
    <property type="evidence" value="ECO:0007669"/>
    <property type="project" value="InterPro"/>
</dbReference>
<evidence type="ECO:0000256" key="5">
    <source>
        <dbReference type="ARBA" id="ARBA00023004"/>
    </source>
</evidence>
<evidence type="ECO:0000259" key="8">
    <source>
        <dbReference type="PROSITE" id="PS51296"/>
    </source>
</evidence>
<organism evidence="9">
    <name type="scientific">marine metagenome</name>
    <dbReference type="NCBI Taxonomy" id="408172"/>
    <lineage>
        <taxon>unclassified sequences</taxon>
        <taxon>metagenomes</taxon>
        <taxon>ecological metagenomes</taxon>
    </lineage>
</organism>
<dbReference type="Pfam" id="PF00355">
    <property type="entry name" value="Rieske"/>
    <property type="match status" value="1"/>
</dbReference>
<dbReference type="EMBL" id="UINC01001116">
    <property type="protein sequence ID" value="SUZ71272.1"/>
    <property type="molecule type" value="Genomic_DNA"/>
</dbReference>
<dbReference type="InterPro" id="IPR015879">
    <property type="entry name" value="Ring_hydroxy_dOase_asu_C_dom"/>
</dbReference>
<keyword evidence="6" id="KW-0411">Iron-sulfur</keyword>
<evidence type="ECO:0000256" key="6">
    <source>
        <dbReference type="ARBA" id="ARBA00023014"/>
    </source>
</evidence>
<comment type="cofactor">
    <cofactor evidence="1">
        <name>Fe cation</name>
        <dbReference type="ChEBI" id="CHEBI:24875"/>
    </cofactor>
</comment>